<organism evidence="1">
    <name type="scientific">Escherichia coli</name>
    <dbReference type="NCBI Taxonomy" id="562"/>
    <lineage>
        <taxon>Bacteria</taxon>
        <taxon>Pseudomonadati</taxon>
        <taxon>Pseudomonadota</taxon>
        <taxon>Gammaproteobacteria</taxon>
        <taxon>Enterobacterales</taxon>
        <taxon>Enterobacteriaceae</taxon>
        <taxon>Escherichia</taxon>
    </lineage>
</organism>
<dbReference type="AlphaFoldDB" id="A0A2H4ZIQ1"/>
<accession>A0A2H4ZIQ1</accession>
<protein>
    <submittedName>
        <fullName evidence="1">Uncharacterized protein</fullName>
    </submittedName>
</protein>
<sequence>MAILVVDQLGQGRRIGFVADVPGLQPGQLGVGQAGARLGHLGQPEVDRITEDCGQQQRPVFGLGPVLQVGEVAAEARPVVHVHQQFGDLDARQ</sequence>
<proteinExistence type="predicted"/>
<gene>
    <name evidence="1" type="ORF">JEDDMJGO_00152</name>
</gene>
<dbReference type="EMBL" id="MF678350">
    <property type="protein sequence ID" value="AUF81103.1"/>
    <property type="molecule type" value="Genomic_DNA"/>
</dbReference>
<keyword evidence="1" id="KW-0614">Plasmid</keyword>
<evidence type="ECO:0000313" key="1">
    <source>
        <dbReference type="EMBL" id="AUF81103.1"/>
    </source>
</evidence>
<geneLocation type="plasmid" evidence="1">
    <name>pMCR1_WCHEC-LL123</name>
</geneLocation>
<reference evidence="1" key="1">
    <citation type="submission" date="2017-08" db="EMBL/GenBank/DDBJ databases">
        <title>The complete sequence of plasmid pMCR1_WCHEC-LL123.</title>
        <authorList>
            <person name="Liu L."/>
            <person name="Feng Y."/>
            <person name="Zong Z."/>
        </authorList>
    </citation>
    <scope>NUCLEOTIDE SEQUENCE</scope>
    <source>
        <strain evidence="1">WCHEC-LL123</strain>
        <plasmid evidence="1">pMCR1_WCHEC-LL123</plasmid>
    </source>
</reference>
<name>A0A2H4ZIQ1_ECOLX</name>